<name>A0ABQ4H1Q5_9ACTN</name>
<comment type="caution">
    <text evidence="2">The sequence shown here is derived from an EMBL/GenBank/DDBJ whole genome shotgun (WGS) entry which is preliminary data.</text>
</comment>
<dbReference type="SUPFAM" id="SSF56176">
    <property type="entry name" value="FAD-binding/transporter-associated domain-like"/>
    <property type="match status" value="1"/>
</dbReference>
<dbReference type="InterPro" id="IPR016169">
    <property type="entry name" value="FAD-bd_PCMH_sub2"/>
</dbReference>
<reference evidence="2 3" key="1">
    <citation type="submission" date="2021-01" db="EMBL/GenBank/DDBJ databases">
        <title>Whole genome shotgun sequence of Microbispora siamensis NBRC 104113.</title>
        <authorList>
            <person name="Komaki H."/>
            <person name="Tamura T."/>
        </authorList>
    </citation>
    <scope>NUCLEOTIDE SEQUENCE [LARGE SCALE GENOMIC DNA]</scope>
    <source>
        <strain evidence="2 3">NBRC 104113</strain>
    </source>
</reference>
<accession>A0ABQ4H1Q5</accession>
<feature type="domain" description="FAD linked oxidase N-terminal" evidence="1">
    <location>
        <begin position="6"/>
        <end position="52"/>
    </location>
</feature>
<dbReference type="Pfam" id="PF01565">
    <property type="entry name" value="FAD_binding_4"/>
    <property type="match status" value="1"/>
</dbReference>
<organism evidence="2 3">
    <name type="scientific">Microbispora siamensis</name>
    <dbReference type="NCBI Taxonomy" id="564413"/>
    <lineage>
        <taxon>Bacteria</taxon>
        <taxon>Bacillati</taxon>
        <taxon>Actinomycetota</taxon>
        <taxon>Actinomycetes</taxon>
        <taxon>Streptosporangiales</taxon>
        <taxon>Streptosporangiaceae</taxon>
        <taxon>Microbispora</taxon>
    </lineage>
</organism>
<dbReference type="Gene3D" id="3.30.465.10">
    <property type="match status" value="1"/>
</dbReference>
<dbReference type="InterPro" id="IPR036318">
    <property type="entry name" value="FAD-bd_PCMH-like_sf"/>
</dbReference>
<evidence type="ECO:0000313" key="3">
    <source>
        <dbReference type="Proteomes" id="UP000660454"/>
    </source>
</evidence>
<dbReference type="EMBL" id="BOOF01000087">
    <property type="protein sequence ID" value="GIH67631.1"/>
    <property type="molecule type" value="Genomic_DNA"/>
</dbReference>
<protein>
    <recommendedName>
        <fullName evidence="1">FAD linked oxidase N-terminal domain-containing protein</fullName>
    </recommendedName>
</protein>
<evidence type="ECO:0000259" key="1">
    <source>
        <dbReference type="Pfam" id="PF01565"/>
    </source>
</evidence>
<gene>
    <name evidence="2" type="ORF">Msi02_84480</name>
</gene>
<sequence>MRQTGISQAPMRRSARVQPGVICDRLRDAAAPYGLTFGPDSATHDHATIGGIGRQQLLRHPFGDGRQDVSA</sequence>
<evidence type="ECO:0000313" key="2">
    <source>
        <dbReference type="EMBL" id="GIH67631.1"/>
    </source>
</evidence>
<dbReference type="Proteomes" id="UP000660454">
    <property type="component" value="Unassembled WGS sequence"/>
</dbReference>
<keyword evidence="3" id="KW-1185">Reference proteome</keyword>
<dbReference type="InterPro" id="IPR006094">
    <property type="entry name" value="Oxid_FAD_bind_N"/>
</dbReference>
<proteinExistence type="predicted"/>